<dbReference type="AlphaFoldDB" id="A0A0F9UIU9"/>
<dbReference type="InterPro" id="IPR036388">
    <property type="entry name" value="WH-like_DNA-bd_sf"/>
</dbReference>
<organism evidence="1">
    <name type="scientific">marine sediment metagenome</name>
    <dbReference type="NCBI Taxonomy" id="412755"/>
    <lineage>
        <taxon>unclassified sequences</taxon>
        <taxon>metagenomes</taxon>
        <taxon>ecological metagenomes</taxon>
    </lineage>
</organism>
<proteinExistence type="predicted"/>
<dbReference type="Gene3D" id="1.10.10.10">
    <property type="entry name" value="Winged helix-like DNA-binding domain superfamily/Winged helix DNA-binding domain"/>
    <property type="match status" value="1"/>
</dbReference>
<dbReference type="EMBL" id="LAZR01000668">
    <property type="protein sequence ID" value="KKN61166.1"/>
    <property type="molecule type" value="Genomic_DNA"/>
</dbReference>
<sequence length="1149" mass="136049">MTRPIEKEKTTDGDFSPIQISFEMKDIDKIAKIREWIFYHTRADLSTTKSEFVEKRVVFYYKTKRIDLFKIPSEYDKIKEEYRNIVIKIHITDKFNSRENFDLNDCEEIFLDDIIKLVNAMTREIDNSLLEIIITNSILGSLDGKERDKILTDLVREDDFSVLKKLFGGSNNLSFADISEILNLIKTEDLILLKTVFYFIHEKERVYDLKSHLERYHQLKGKRAFTREEENELKDNFTHTRIILELFFRSYIHLNNIMDQVQRHEKDSETYTKITIPLNPIAYECKKICGESVAEAITKSFEENPLMVLESFKRVLKYETIRLKKFELRNTIISFDYSKASENIEDLRKLGIYYDSITDLILSKKRKSDPILEKYSEKEEYEEREFNHFCIFKGSYQDIKASKITWDKIFRCADIYDMYIECRIKANEGYYKDLELGMETSIEIQAILHIKYWFNKKVGVWEYRMDFFLEVSDIMVIKGFKPLKIKTGSDHIGDIYLENTRKGLIQYKYTRKENIYNKNILAYPLELMHIYEGENEFFYECRINNEIICKTKTDLYRFLENETTYAFISGKELKDAINNVLRKSQEEFEIPVLQMYHTVGVFLNRENQDFIIVHPFKEDLYVIGENDVQYGYIERIKEKGIDFEGKLTRCFRDILHIKTMREDVRIGCFGYSAIHPFFYALRRVIDVFPNLFMIGVPGSGKTTLLELLINCNYGTELKSPDSIDTTARLTKYATESTFGLNIDDLDILELKLMNWIKTNSTRKGTRDRMNKDQKMNREQTYTSYTGSANKKDFLTGEINDAFRKRCLIFEGMKRIELKDDTTSFDILCTEIAEGKIYGFYLLEKAIEFFEELSDKPISSYFKLVRHLNDLKRRLKQLFVDKEIFISDIRRLTIYALLYIGLQIWDYIFRENELESDILSKILDLEKEEFTDLVKKLEETERDITLTVFDTILYFFESRMGSFDKNKTPNGEIVLLSDFIVQYDEFARKRGYDILGNLVRLGDLQSQILNREIKPTTIRLKGTGSEKSETKHGILFFYKEIAKLRHGTIINALEEKPEIPEKIDMDRIFIGPRLETLMKRLKEIFEENGWKELERNSIIQILELEENLDKKFIEKALEELLEEGPLYESKLNMIKFKQDGVGGKKEKGDN</sequence>
<gene>
    <name evidence="1" type="ORF">LCGC14_0524610</name>
</gene>
<evidence type="ECO:0000313" key="1">
    <source>
        <dbReference type="EMBL" id="KKN61166.1"/>
    </source>
</evidence>
<reference evidence="1" key="1">
    <citation type="journal article" date="2015" name="Nature">
        <title>Complex archaea that bridge the gap between prokaryotes and eukaryotes.</title>
        <authorList>
            <person name="Spang A."/>
            <person name="Saw J.H."/>
            <person name="Jorgensen S.L."/>
            <person name="Zaremba-Niedzwiedzka K."/>
            <person name="Martijn J."/>
            <person name="Lind A.E."/>
            <person name="van Eijk R."/>
            <person name="Schleper C."/>
            <person name="Guy L."/>
            <person name="Ettema T.J."/>
        </authorList>
    </citation>
    <scope>NUCLEOTIDE SEQUENCE</scope>
</reference>
<name>A0A0F9UIU9_9ZZZZ</name>
<protein>
    <submittedName>
        <fullName evidence="1">Uncharacterized protein</fullName>
    </submittedName>
</protein>
<comment type="caution">
    <text evidence="1">The sequence shown here is derived from an EMBL/GenBank/DDBJ whole genome shotgun (WGS) entry which is preliminary data.</text>
</comment>
<accession>A0A0F9UIU9</accession>